<feature type="transmembrane region" description="Helical" evidence="8">
    <location>
        <begin position="130"/>
        <end position="152"/>
    </location>
</feature>
<dbReference type="STRING" id="258515.SAMN05192585_14014"/>
<keyword evidence="6 8" id="KW-1133">Transmembrane helix</keyword>
<protein>
    <submittedName>
        <fullName evidence="9">Predicted branched-chain amino acid permease (Azaleucine resistance)</fullName>
    </submittedName>
</protein>
<comment type="subcellular location">
    <subcellularLocation>
        <location evidence="1">Cell membrane</location>
        <topology evidence="1">Multi-pass membrane protein</topology>
    </subcellularLocation>
</comment>
<keyword evidence="10" id="KW-1185">Reference proteome</keyword>
<dbReference type="OrthoDB" id="3177005at2"/>
<dbReference type="InterPro" id="IPR011606">
    <property type="entry name" value="Brnchd-chn_aa_trnsp_permease"/>
</dbReference>
<keyword evidence="3" id="KW-0813">Transport</keyword>
<dbReference type="GO" id="GO:0005886">
    <property type="term" value="C:plasma membrane"/>
    <property type="evidence" value="ECO:0007669"/>
    <property type="project" value="UniProtKB-SubCell"/>
</dbReference>
<feature type="transmembrane region" description="Helical" evidence="8">
    <location>
        <begin position="158"/>
        <end position="178"/>
    </location>
</feature>
<dbReference type="RefSeq" id="WP_092642833.1">
    <property type="nucleotide sequence ID" value="NZ_FNID01000040.1"/>
</dbReference>
<evidence type="ECO:0000256" key="4">
    <source>
        <dbReference type="ARBA" id="ARBA00022475"/>
    </source>
</evidence>
<keyword evidence="4" id="KW-1003">Cell membrane</keyword>
<reference evidence="9 10" key="1">
    <citation type="submission" date="2016-10" db="EMBL/GenBank/DDBJ databases">
        <authorList>
            <person name="de Groot N.N."/>
        </authorList>
    </citation>
    <scope>NUCLEOTIDE SEQUENCE [LARGE SCALE GENOMIC DNA]</scope>
    <source>
        <strain evidence="9 10">CGMCC 1.5012</strain>
    </source>
</reference>
<evidence type="ECO:0000256" key="2">
    <source>
        <dbReference type="ARBA" id="ARBA00010735"/>
    </source>
</evidence>
<feature type="transmembrane region" description="Helical" evidence="8">
    <location>
        <begin position="60"/>
        <end position="81"/>
    </location>
</feature>
<organism evidence="9 10">
    <name type="scientific">Acetanaerobacterium elongatum</name>
    <dbReference type="NCBI Taxonomy" id="258515"/>
    <lineage>
        <taxon>Bacteria</taxon>
        <taxon>Bacillati</taxon>
        <taxon>Bacillota</taxon>
        <taxon>Clostridia</taxon>
        <taxon>Eubacteriales</taxon>
        <taxon>Oscillospiraceae</taxon>
        <taxon>Acetanaerobacterium</taxon>
    </lineage>
</organism>
<feature type="transmembrane region" description="Helical" evidence="8">
    <location>
        <begin position="209"/>
        <end position="232"/>
    </location>
</feature>
<evidence type="ECO:0000256" key="5">
    <source>
        <dbReference type="ARBA" id="ARBA00022692"/>
    </source>
</evidence>
<sequence>MEQSAIINRYSQGFKDGIPIALGYLSVSFTFGMAAVTQGLDLWQAVLISMTNLTSAGQFAGLSLITAGAAYYEMVLTQFIINLRYALMSVSLSQKLHGVRLLDRLLISFCNTDEIFAVASRQPAEVGRRYMYGLMTAPYIGWVLGTFIGAAASSLLPASVRSALGLAIYGMFIAIVLPPAKKLRAVRLVVIISALFSCIFAWVPVLNHISSGFAIILCTLIAAAVGAALFPIEEVQGE</sequence>
<name>A0A1H0FGA8_9FIRM</name>
<feature type="transmembrane region" description="Helical" evidence="8">
    <location>
        <begin position="21"/>
        <end position="40"/>
    </location>
</feature>
<evidence type="ECO:0000256" key="3">
    <source>
        <dbReference type="ARBA" id="ARBA00022448"/>
    </source>
</evidence>
<keyword evidence="5 8" id="KW-0812">Transmembrane</keyword>
<evidence type="ECO:0000313" key="10">
    <source>
        <dbReference type="Proteomes" id="UP000199182"/>
    </source>
</evidence>
<dbReference type="Proteomes" id="UP000199182">
    <property type="component" value="Unassembled WGS sequence"/>
</dbReference>
<dbReference type="Pfam" id="PF03591">
    <property type="entry name" value="AzlC"/>
    <property type="match status" value="1"/>
</dbReference>
<accession>A0A1H0FGA8</accession>
<comment type="similarity">
    <text evidence="2">Belongs to the AzlC family.</text>
</comment>
<feature type="transmembrane region" description="Helical" evidence="8">
    <location>
        <begin position="185"/>
        <end position="203"/>
    </location>
</feature>
<keyword evidence="7 8" id="KW-0472">Membrane</keyword>
<dbReference type="PANTHER" id="PTHR34979:SF1">
    <property type="entry name" value="INNER MEMBRANE PROTEIN YGAZ"/>
    <property type="match status" value="1"/>
</dbReference>
<dbReference type="AlphaFoldDB" id="A0A1H0FGA8"/>
<gene>
    <name evidence="9" type="ORF">SAMN05192585_14014</name>
</gene>
<evidence type="ECO:0000256" key="7">
    <source>
        <dbReference type="ARBA" id="ARBA00023136"/>
    </source>
</evidence>
<dbReference type="PANTHER" id="PTHR34979">
    <property type="entry name" value="INNER MEMBRANE PROTEIN YGAZ"/>
    <property type="match status" value="1"/>
</dbReference>
<dbReference type="GO" id="GO:1903785">
    <property type="term" value="P:L-valine transmembrane transport"/>
    <property type="evidence" value="ECO:0007669"/>
    <property type="project" value="TreeGrafter"/>
</dbReference>
<evidence type="ECO:0000256" key="8">
    <source>
        <dbReference type="SAM" id="Phobius"/>
    </source>
</evidence>
<proteinExistence type="inferred from homology"/>
<evidence type="ECO:0000256" key="1">
    <source>
        <dbReference type="ARBA" id="ARBA00004651"/>
    </source>
</evidence>
<evidence type="ECO:0000313" key="9">
    <source>
        <dbReference type="EMBL" id="SDN93705.1"/>
    </source>
</evidence>
<dbReference type="EMBL" id="FNID01000040">
    <property type="protein sequence ID" value="SDN93705.1"/>
    <property type="molecule type" value="Genomic_DNA"/>
</dbReference>
<evidence type="ECO:0000256" key="6">
    <source>
        <dbReference type="ARBA" id="ARBA00022989"/>
    </source>
</evidence>